<comment type="caution">
    <text evidence="7">The sequence shown here is derived from an EMBL/GenBank/DDBJ whole genome shotgun (WGS) entry which is preliminary data.</text>
</comment>
<evidence type="ECO:0000256" key="5">
    <source>
        <dbReference type="ARBA" id="ARBA00023285"/>
    </source>
</evidence>
<evidence type="ECO:0000256" key="2">
    <source>
        <dbReference type="ARBA" id="ARBA00022628"/>
    </source>
</evidence>
<dbReference type="InterPro" id="IPR006158">
    <property type="entry name" value="Cobalamin-bd"/>
</dbReference>
<dbReference type="PANTHER" id="PTHR48101:SF3">
    <property type="entry name" value="COENZYME B12-DEPENDENT MUTASE"/>
    <property type="match status" value="1"/>
</dbReference>
<keyword evidence="5" id="KW-0170">Cobalt</keyword>
<evidence type="ECO:0000256" key="4">
    <source>
        <dbReference type="ARBA" id="ARBA00023235"/>
    </source>
</evidence>
<dbReference type="GeneID" id="31675810"/>
<dbReference type="GO" id="GO:0031419">
    <property type="term" value="F:cobalamin binding"/>
    <property type="evidence" value="ECO:0007669"/>
    <property type="project" value="UniProtKB-KW"/>
</dbReference>
<evidence type="ECO:0000313" key="8">
    <source>
        <dbReference type="Proteomes" id="UP000546917"/>
    </source>
</evidence>
<dbReference type="Pfam" id="PF02310">
    <property type="entry name" value="B12-binding"/>
    <property type="match status" value="1"/>
</dbReference>
<name>A0A7K4FMM1_9ARCH</name>
<comment type="cofactor">
    <cofactor evidence="1">
        <name>adenosylcob(III)alamin</name>
        <dbReference type="ChEBI" id="CHEBI:18408"/>
    </cofactor>
</comment>
<dbReference type="Gene3D" id="3.40.50.280">
    <property type="entry name" value="Cobalamin-binding domain"/>
    <property type="match status" value="1"/>
</dbReference>
<evidence type="ECO:0000259" key="6">
    <source>
        <dbReference type="PROSITE" id="PS51332"/>
    </source>
</evidence>
<keyword evidence="3" id="KW-0479">Metal-binding</keyword>
<dbReference type="RefSeq" id="WP_081143136.1">
    <property type="nucleotide sequence ID" value="NZ_CP015363.1"/>
</dbReference>
<dbReference type="PROSITE" id="PS51332">
    <property type="entry name" value="B12_BINDING"/>
    <property type="match status" value="1"/>
</dbReference>
<dbReference type="SUPFAM" id="SSF52242">
    <property type="entry name" value="Cobalamin (vitamin B12)-binding domain"/>
    <property type="match status" value="1"/>
</dbReference>
<dbReference type="AlphaFoldDB" id="A0A7K4FMM1"/>
<keyword evidence="2" id="KW-0846">Cobalamin</keyword>
<feature type="domain" description="B12-binding" evidence="6">
    <location>
        <begin position="15"/>
        <end position="143"/>
    </location>
</feature>
<dbReference type="NCBIfam" id="TIGR00640">
    <property type="entry name" value="acid_CoA_mut_C"/>
    <property type="match status" value="1"/>
</dbReference>
<gene>
    <name evidence="7" type="ORF">HLB00_04280</name>
</gene>
<dbReference type="GO" id="GO:0016853">
    <property type="term" value="F:isomerase activity"/>
    <property type="evidence" value="ECO:0007669"/>
    <property type="project" value="UniProtKB-KW"/>
</dbReference>
<evidence type="ECO:0000256" key="1">
    <source>
        <dbReference type="ARBA" id="ARBA00001922"/>
    </source>
</evidence>
<keyword evidence="4" id="KW-0413">Isomerase</keyword>
<dbReference type="CDD" id="cd02071">
    <property type="entry name" value="MM_CoA_mut_B12_BD"/>
    <property type="match status" value="1"/>
</dbReference>
<dbReference type="Proteomes" id="UP000546917">
    <property type="component" value="Unassembled WGS sequence"/>
</dbReference>
<proteinExistence type="predicted"/>
<reference evidence="7 8" key="1">
    <citation type="submission" date="2020-05" db="EMBL/GenBank/DDBJ databases">
        <authorList>
            <person name="Zhang R."/>
        </authorList>
    </citation>
    <scope>NUCLEOTIDE SEQUENCE [LARGE SCALE GENOMIC DNA]</scope>
    <source>
        <strain evidence="7 8">DSM 28986</strain>
    </source>
</reference>
<dbReference type="PANTHER" id="PTHR48101">
    <property type="entry name" value="METHYLMALONYL-COA MUTASE, MITOCHONDRIAL-RELATED"/>
    <property type="match status" value="1"/>
</dbReference>
<dbReference type="EMBL" id="JABGBP010000147">
    <property type="protein sequence ID" value="NOL60051.1"/>
    <property type="molecule type" value="Genomic_DNA"/>
</dbReference>
<evidence type="ECO:0000313" key="7">
    <source>
        <dbReference type="EMBL" id="NOL60051.1"/>
    </source>
</evidence>
<dbReference type="GO" id="GO:0046872">
    <property type="term" value="F:metal ion binding"/>
    <property type="evidence" value="ECO:0007669"/>
    <property type="project" value="UniProtKB-KW"/>
</dbReference>
<evidence type="ECO:0000256" key="3">
    <source>
        <dbReference type="ARBA" id="ARBA00022723"/>
    </source>
</evidence>
<organism evidence="7 8">
    <name type="scientific">Ferroplasma acidiphilum</name>
    <dbReference type="NCBI Taxonomy" id="74969"/>
    <lineage>
        <taxon>Archaea</taxon>
        <taxon>Methanobacteriati</taxon>
        <taxon>Thermoplasmatota</taxon>
        <taxon>Thermoplasmata</taxon>
        <taxon>Thermoplasmatales</taxon>
        <taxon>Ferroplasmaceae</taxon>
        <taxon>Ferroplasma</taxon>
    </lineage>
</organism>
<accession>A0A7K4FMM1</accession>
<sequence length="151" mass="16542">MYLENGKNRKYTEAPIKILLAKPAIDGHDRGIFVLAKAFRDAGMDVIYAGLLPTPEEVVDTAINEDVDVIALSLLNGAHMTAFRNVMESLKKRGVSDIAVVGGGIIPDEDKPALEKMGITGNFGPGTPLSEIISHIKKRAREIRKLRENEY</sequence>
<dbReference type="InterPro" id="IPR036724">
    <property type="entry name" value="Cobalamin-bd_sf"/>
</dbReference>
<protein>
    <submittedName>
        <fullName evidence="7">Cobalamin B12-binding domain-containing protein</fullName>
    </submittedName>
</protein>
<dbReference type="InterPro" id="IPR006159">
    <property type="entry name" value="Acid_CoA_mut_C"/>
</dbReference>
<dbReference type="OrthoDB" id="9041at2157"/>